<evidence type="ECO:0000256" key="2">
    <source>
        <dbReference type="ARBA" id="ARBA00022704"/>
    </source>
</evidence>
<dbReference type="Proteomes" id="UP001190926">
    <property type="component" value="Unassembled WGS sequence"/>
</dbReference>
<sequence length="124" mass="13426">MAPKSAHILFAFLSLLAVAVPILAASRGPLLGGWQPIHKPNAISEVADAAKFAVEDYNKKQNKSLIFVSVVKGESQVVAGTKYRLIISAKDGAAAAPHNYRAVVWYKVVEKTLHLISFQKETKA</sequence>
<comment type="caution">
    <text evidence="5">The sequence shown here is derived from an EMBL/GenBank/DDBJ whole genome shotgun (WGS) entry which is preliminary data.</text>
</comment>
<dbReference type="PANTHER" id="PTHR47364">
    <property type="entry name" value="CYSTEINE PROTEINASE INHIBITOR 5"/>
    <property type="match status" value="1"/>
</dbReference>
<dbReference type="GO" id="GO:0004869">
    <property type="term" value="F:cysteine-type endopeptidase inhibitor activity"/>
    <property type="evidence" value="ECO:0007669"/>
    <property type="project" value="UniProtKB-KW"/>
</dbReference>
<organism evidence="5 6">
    <name type="scientific">Perilla frutescens var. hirtella</name>
    <name type="common">Perilla citriodora</name>
    <name type="synonym">Perilla setoyensis</name>
    <dbReference type="NCBI Taxonomy" id="608512"/>
    <lineage>
        <taxon>Eukaryota</taxon>
        <taxon>Viridiplantae</taxon>
        <taxon>Streptophyta</taxon>
        <taxon>Embryophyta</taxon>
        <taxon>Tracheophyta</taxon>
        <taxon>Spermatophyta</taxon>
        <taxon>Magnoliopsida</taxon>
        <taxon>eudicotyledons</taxon>
        <taxon>Gunneridae</taxon>
        <taxon>Pentapetalae</taxon>
        <taxon>asterids</taxon>
        <taxon>lamiids</taxon>
        <taxon>Lamiales</taxon>
        <taxon>Lamiaceae</taxon>
        <taxon>Nepetoideae</taxon>
        <taxon>Elsholtzieae</taxon>
        <taxon>Perilla</taxon>
    </lineage>
</organism>
<evidence type="ECO:0000313" key="6">
    <source>
        <dbReference type="Proteomes" id="UP001190926"/>
    </source>
</evidence>
<feature type="signal peptide" evidence="3">
    <location>
        <begin position="1"/>
        <end position="24"/>
    </location>
</feature>
<reference evidence="5 6" key="1">
    <citation type="journal article" date="2021" name="Nat. Commun.">
        <title>Incipient diploidization of the medicinal plant Perilla within 10,000 years.</title>
        <authorList>
            <person name="Zhang Y."/>
            <person name="Shen Q."/>
            <person name="Leng L."/>
            <person name="Zhang D."/>
            <person name="Chen S."/>
            <person name="Shi Y."/>
            <person name="Ning Z."/>
            <person name="Chen S."/>
        </authorList>
    </citation>
    <scope>NUCLEOTIDE SEQUENCE [LARGE SCALE GENOMIC DNA]</scope>
    <source>
        <strain evidence="6">cv. PC099</strain>
    </source>
</reference>
<dbReference type="PANTHER" id="PTHR47364:SF2">
    <property type="entry name" value="CYSTEINE PROTEINASE INHIBITOR 5"/>
    <property type="match status" value="1"/>
</dbReference>
<evidence type="ECO:0000259" key="4">
    <source>
        <dbReference type="SMART" id="SM00043"/>
    </source>
</evidence>
<dbReference type="Pfam" id="PF16845">
    <property type="entry name" value="SQAPI"/>
    <property type="match status" value="1"/>
</dbReference>
<keyword evidence="6" id="KW-1185">Reference proteome</keyword>
<dbReference type="EMBL" id="SDAM02007587">
    <property type="protein sequence ID" value="KAH6819750.1"/>
    <property type="molecule type" value="Genomic_DNA"/>
</dbReference>
<dbReference type="InterPro" id="IPR018073">
    <property type="entry name" value="Prot_inh_cystat_CS"/>
</dbReference>
<keyword evidence="2" id="KW-0789">Thiol protease inhibitor</keyword>
<evidence type="ECO:0000256" key="3">
    <source>
        <dbReference type="SAM" id="SignalP"/>
    </source>
</evidence>
<accession>A0AAD4IR57</accession>
<dbReference type="SUPFAM" id="SSF54403">
    <property type="entry name" value="Cystatin/monellin"/>
    <property type="match status" value="1"/>
</dbReference>
<dbReference type="AlphaFoldDB" id="A0AAD4IR57"/>
<gene>
    <name evidence="5" type="ORF">C2S53_018692</name>
</gene>
<proteinExistence type="predicted"/>
<dbReference type="SMART" id="SM00043">
    <property type="entry name" value="CY"/>
    <property type="match status" value="1"/>
</dbReference>
<name>A0AAD4IR57_PERFH</name>
<dbReference type="PROSITE" id="PS00287">
    <property type="entry name" value="CYSTATIN"/>
    <property type="match status" value="1"/>
</dbReference>
<feature type="chain" id="PRO_5042204506" description="Cystatin domain-containing protein" evidence="3">
    <location>
        <begin position="25"/>
        <end position="124"/>
    </location>
</feature>
<dbReference type="InterPro" id="IPR046350">
    <property type="entry name" value="Cystatin_sf"/>
</dbReference>
<dbReference type="InterPro" id="IPR000010">
    <property type="entry name" value="Cystatin_dom"/>
</dbReference>
<dbReference type="Gene3D" id="3.10.450.10">
    <property type="match status" value="1"/>
</dbReference>
<feature type="domain" description="Cystatin" evidence="4">
    <location>
        <begin position="29"/>
        <end position="121"/>
    </location>
</feature>
<evidence type="ECO:0000256" key="1">
    <source>
        <dbReference type="ARBA" id="ARBA00022690"/>
    </source>
</evidence>
<dbReference type="CDD" id="cd00042">
    <property type="entry name" value="CY"/>
    <property type="match status" value="1"/>
</dbReference>
<keyword evidence="3" id="KW-0732">Signal</keyword>
<evidence type="ECO:0000313" key="5">
    <source>
        <dbReference type="EMBL" id="KAH6819750.1"/>
    </source>
</evidence>
<keyword evidence="1" id="KW-0646">Protease inhibitor</keyword>
<protein>
    <recommendedName>
        <fullName evidence="4">Cystatin domain-containing protein</fullName>
    </recommendedName>
</protein>